<protein>
    <submittedName>
        <fullName evidence="1">Uncharacterized protein</fullName>
    </submittedName>
</protein>
<dbReference type="AlphaFoldDB" id="A0A9Q8WQ67"/>
<dbReference type="RefSeq" id="XP_049152536.1">
    <property type="nucleotide sequence ID" value="XM_049295389.1"/>
</dbReference>
<dbReference type="EMBL" id="CP019481">
    <property type="protein sequence ID" value="UQC90935.1"/>
    <property type="molecule type" value="Genomic_DNA"/>
</dbReference>
<organism evidence="1 2">
    <name type="scientific">Colletotrichum lupini</name>
    <dbReference type="NCBI Taxonomy" id="145971"/>
    <lineage>
        <taxon>Eukaryota</taxon>
        <taxon>Fungi</taxon>
        <taxon>Dikarya</taxon>
        <taxon>Ascomycota</taxon>
        <taxon>Pezizomycotina</taxon>
        <taxon>Sordariomycetes</taxon>
        <taxon>Hypocreomycetidae</taxon>
        <taxon>Glomerellales</taxon>
        <taxon>Glomerellaceae</taxon>
        <taxon>Colletotrichum</taxon>
        <taxon>Colletotrichum acutatum species complex</taxon>
    </lineage>
</organism>
<reference evidence="1" key="1">
    <citation type="journal article" date="2021" name="Mol. Plant Microbe Interact.">
        <title>Complete Genome Sequence of the Plant-Pathogenic Fungus Colletotrichum lupini.</title>
        <authorList>
            <person name="Baroncelli R."/>
            <person name="Pensec F."/>
            <person name="Da Lio D."/>
            <person name="Boufleur T."/>
            <person name="Vicente I."/>
            <person name="Sarrocco S."/>
            <person name="Picot A."/>
            <person name="Baraldi E."/>
            <person name="Sukno S."/>
            <person name="Thon M."/>
            <person name="Le Floch G."/>
        </authorList>
    </citation>
    <scope>NUCLEOTIDE SEQUENCE</scope>
    <source>
        <strain evidence="1">IMI 504893</strain>
    </source>
</reference>
<accession>A0A9Q8WQ67</accession>
<evidence type="ECO:0000313" key="2">
    <source>
        <dbReference type="Proteomes" id="UP000830671"/>
    </source>
</evidence>
<evidence type="ECO:0000313" key="1">
    <source>
        <dbReference type="EMBL" id="UQC90935.1"/>
    </source>
</evidence>
<dbReference type="GeneID" id="73350399"/>
<name>A0A9Q8WQ67_9PEZI</name>
<dbReference type="Proteomes" id="UP000830671">
    <property type="component" value="Chromosome 9"/>
</dbReference>
<sequence length="87" mass="9510">MEKRGLHRGITVASFKGSILGPLSSAKRSKGRLRAMFLCTLVLRSTAQLFDEAPTFRDSLLQVHGSISPKIEPQRTIATPLDDDDGT</sequence>
<proteinExistence type="predicted"/>
<gene>
    <name evidence="1" type="ORF">CLUP02_16467</name>
</gene>
<dbReference type="KEGG" id="clup:CLUP02_16467"/>
<keyword evidence="2" id="KW-1185">Reference proteome</keyword>